<dbReference type="SMART" id="SM00889">
    <property type="entry name" value="EFG_IV"/>
    <property type="match status" value="1"/>
</dbReference>
<dbReference type="CDD" id="cd10912">
    <property type="entry name" value="PIN_YacP-like"/>
    <property type="match status" value="1"/>
</dbReference>
<dbReference type="Gene3D" id="3.30.70.240">
    <property type="match status" value="1"/>
</dbReference>
<keyword evidence="8" id="KW-1185">Reference proteome</keyword>
<evidence type="ECO:0000256" key="3">
    <source>
        <dbReference type="ARBA" id="ARBA00022917"/>
    </source>
</evidence>
<organism evidence="7 8">
    <name type="scientific">Wujia chipingensis</name>
    <dbReference type="NCBI Taxonomy" id="2763670"/>
    <lineage>
        <taxon>Bacteria</taxon>
        <taxon>Bacillati</taxon>
        <taxon>Bacillota</taxon>
        <taxon>Clostridia</taxon>
        <taxon>Lachnospirales</taxon>
        <taxon>Lachnospiraceae</taxon>
        <taxon>Wujia</taxon>
    </lineage>
</organism>
<gene>
    <name evidence="7" type="ORF">H9Q76_06860</name>
</gene>
<dbReference type="Pfam" id="PF03764">
    <property type="entry name" value="EFG_IV"/>
    <property type="match status" value="1"/>
</dbReference>
<dbReference type="PRINTS" id="PR00315">
    <property type="entry name" value="ELONGATNFCT"/>
</dbReference>
<evidence type="ECO:0000256" key="4">
    <source>
        <dbReference type="ARBA" id="ARBA00023134"/>
    </source>
</evidence>
<keyword evidence="3" id="KW-0648">Protein biosynthesis</keyword>
<feature type="domain" description="Tr-type G" evidence="6">
    <location>
        <begin position="8"/>
        <end position="241"/>
    </location>
</feature>
<dbReference type="GO" id="GO:0005525">
    <property type="term" value="F:GTP binding"/>
    <property type="evidence" value="ECO:0007669"/>
    <property type="project" value="UniProtKB-KW"/>
</dbReference>
<dbReference type="KEGG" id="wcp:H9Q76_06860"/>
<dbReference type="Gene3D" id="2.40.30.10">
    <property type="entry name" value="Translation factors"/>
    <property type="match status" value="1"/>
</dbReference>
<dbReference type="PANTHER" id="PTHR43261">
    <property type="entry name" value="TRANSLATION ELONGATION FACTOR G-RELATED"/>
    <property type="match status" value="1"/>
</dbReference>
<dbReference type="InterPro" id="IPR009000">
    <property type="entry name" value="Transl_B-barrel_sf"/>
</dbReference>
<evidence type="ECO:0000313" key="7">
    <source>
        <dbReference type="EMBL" id="QNM00986.1"/>
    </source>
</evidence>
<dbReference type="Pfam" id="PF00009">
    <property type="entry name" value="GTP_EFTU"/>
    <property type="match status" value="1"/>
</dbReference>
<dbReference type="InterPro" id="IPR035647">
    <property type="entry name" value="EFG_III/V"/>
</dbReference>
<evidence type="ECO:0000256" key="2">
    <source>
        <dbReference type="ARBA" id="ARBA00022741"/>
    </source>
</evidence>
<evidence type="ECO:0000256" key="1">
    <source>
        <dbReference type="ARBA" id="ARBA00003987"/>
    </source>
</evidence>
<dbReference type="InterPro" id="IPR027417">
    <property type="entry name" value="P-loop_NTPase"/>
</dbReference>
<dbReference type="InterPro" id="IPR014721">
    <property type="entry name" value="Ribsml_uS5_D2-typ_fold_subgr"/>
</dbReference>
<dbReference type="GO" id="GO:0032790">
    <property type="term" value="P:ribosome disassembly"/>
    <property type="evidence" value="ECO:0007669"/>
    <property type="project" value="TreeGrafter"/>
</dbReference>
<dbReference type="AlphaFoldDB" id="A0A7G9FR04"/>
<dbReference type="PROSITE" id="PS51722">
    <property type="entry name" value="G_TR_2"/>
    <property type="match status" value="1"/>
</dbReference>
<dbReference type="PRINTS" id="PR01037">
    <property type="entry name" value="TCRTETOQM"/>
</dbReference>
<evidence type="ECO:0000259" key="6">
    <source>
        <dbReference type="PROSITE" id="PS51722"/>
    </source>
</evidence>
<dbReference type="Gene3D" id="3.40.50.300">
    <property type="entry name" value="P-loop containing nucleotide triphosphate hydrolases"/>
    <property type="match status" value="1"/>
</dbReference>
<keyword evidence="5" id="KW-0046">Antibiotic resistance</keyword>
<dbReference type="Pfam" id="PF05991">
    <property type="entry name" value="NYN_YacP"/>
    <property type="match status" value="1"/>
</dbReference>
<dbReference type="Gene3D" id="3.30.230.10">
    <property type="match status" value="1"/>
</dbReference>
<dbReference type="SUPFAM" id="SSF52540">
    <property type="entry name" value="P-loop containing nucleoside triphosphate hydrolases"/>
    <property type="match status" value="1"/>
</dbReference>
<dbReference type="NCBIfam" id="TIGR00231">
    <property type="entry name" value="small_GTP"/>
    <property type="match status" value="1"/>
</dbReference>
<keyword evidence="4" id="KW-0342">GTP-binding</keyword>
<dbReference type="InterPro" id="IPR053905">
    <property type="entry name" value="EF-G-like_DII"/>
</dbReference>
<dbReference type="InterPro" id="IPR005225">
    <property type="entry name" value="Small_GTP-bd"/>
</dbReference>
<dbReference type="Proteomes" id="UP000515819">
    <property type="component" value="Chromosome"/>
</dbReference>
<dbReference type="SUPFAM" id="SSF50447">
    <property type="entry name" value="Translation proteins"/>
    <property type="match status" value="1"/>
</dbReference>
<dbReference type="GO" id="GO:0046677">
    <property type="term" value="P:response to antibiotic"/>
    <property type="evidence" value="ECO:0007669"/>
    <property type="project" value="UniProtKB-KW"/>
</dbReference>
<dbReference type="Pfam" id="PF00679">
    <property type="entry name" value="EFG_C"/>
    <property type="match status" value="1"/>
</dbReference>
<dbReference type="InterPro" id="IPR010298">
    <property type="entry name" value="YacP-like"/>
</dbReference>
<dbReference type="InterPro" id="IPR020568">
    <property type="entry name" value="Ribosomal_Su5_D2-typ_SF"/>
</dbReference>
<comment type="function">
    <text evidence="1">Abolishes the inhibitory effect of tetracyclin on protein synthesis by a non-covalent modification of the ribosomes.</text>
</comment>
<dbReference type="InterPro" id="IPR000640">
    <property type="entry name" value="EFG_V-like"/>
</dbReference>
<dbReference type="RefSeq" id="WP_249321873.1">
    <property type="nucleotide sequence ID" value="NZ_CP060632.1"/>
</dbReference>
<dbReference type="SMART" id="SM00838">
    <property type="entry name" value="EFG_C"/>
    <property type="match status" value="1"/>
</dbReference>
<evidence type="ECO:0000313" key="8">
    <source>
        <dbReference type="Proteomes" id="UP000515819"/>
    </source>
</evidence>
<reference evidence="7 8" key="1">
    <citation type="submission" date="2020-08" db="EMBL/GenBank/DDBJ databases">
        <authorList>
            <person name="Liu C."/>
            <person name="Sun Q."/>
        </authorList>
    </citation>
    <scope>NUCLEOTIDE SEQUENCE [LARGE SCALE GENOMIC DNA]</scope>
    <source>
        <strain evidence="7 8">NSJ-4</strain>
    </source>
</reference>
<dbReference type="SUPFAM" id="SSF54980">
    <property type="entry name" value="EF-G C-terminal domain-like"/>
    <property type="match status" value="2"/>
</dbReference>
<dbReference type="EMBL" id="CP060632">
    <property type="protein sequence ID" value="QNM00986.1"/>
    <property type="molecule type" value="Genomic_DNA"/>
</dbReference>
<dbReference type="GO" id="GO:0006412">
    <property type="term" value="P:translation"/>
    <property type="evidence" value="ECO:0007669"/>
    <property type="project" value="UniProtKB-KW"/>
</dbReference>
<dbReference type="InterPro" id="IPR035650">
    <property type="entry name" value="Tet_C"/>
</dbReference>
<dbReference type="SUPFAM" id="SSF54211">
    <property type="entry name" value="Ribosomal protein S5 domain 2-like"/>
    <property type="match status" value="1"/>
</dbReference>
<sequence>MTETTAEKKHITIGILAHVDAGKTTLSEELLYETGVRKQAGRVDNGDTLLDHDEMERSRGITIFSKQAELSTAETDITLLDTPGHVDFTAEMERTLQVLDYAILVISASDRIQAHTKTVWRLLNEYRIPVFLFVNKMDQPDNLQSEILTELQDFSDKIVAFSCYEQGTVDIPEDFYESIAMASEDETILNTYMEQGTLSDACIQTMIRHRQIVPCYFGSALKGIGVDTLLNGLDTYTTDAYQNLTEAPFGARVYKITRDEKGNRLAHIKVMQGTLSVRDTVGEEKVTQIRIYNGEHYQTVPTVTAGHICSITGLETAQAGDGIGDYSDNPMACIEPVISYTITFDEAVSTRLMYTKIKDLDEELPELHLSWNEPTETIQIMLMGPVQIEILTQLIKNRCGVVPTFDSGKILYKETIAQPVIGVGHFEPLRHYAEAHIRIEPAERGSGVDASLDCSEDILAKNWQRLVYTHLLERTHRGTKIGAPLTDVHFTVINGRAHTKHTEGGDFRQATYRAVRQGLMEAGTIILEPEYDFTLEIPASMIGHAMTDLQSMYAVMDAPEQLGDRAIIRGHGPVATLRDYQLHVRAFTKGQGEFQVSFRGYMPCHNEEEVIQTHPYDPEADLRNPTSSVFCAHGSGFLVPWDQVKAYMHVSDATDTEQEQAEYTVHSRENFDYSIGLDEIDAILSGQTANQNAKKQIYKKKIVRHTETYTGKASKVIVTPKEKRLIVDGYNVIFAWESLTELAKTNLDAAKDKLISLLSNYQGITGVKTLLVFDGYKVKGNHGSTTVQEDIEIVHTKENQTADQFIEAYTHENEGQYQMTVATSDGLIQTITRGAGCQIISSRELYSAMEAAAKELREMYDIK</sequence>
<evidence type="ECO:0000256" key="5">
    <source>
        <dbReference type="ARBA" id="ARBA00023251"/>
    </source>
</evidence>
<dbReference type="CDD" id="cd03711">
    <property type="entry name" value="Tet_C"/>
    <property type="match status" value="1"/>
</dbReference>
<name>A0A7G9FR04_9FIRM</name>
<dbReference type="GO" id="GO:0003924">
    <property type="term" value="F:GTPase activity"/>
    <property type="evidence" value="ECO:0007669"/>
    <property type="project" value="InterPro"/>
</dbReference>
<dbReference type="InterPro" id="IPR005517">
    <property type="entry name" value="Transl_elong_EFG/EF2_IV"/>
</dbReference>
<dbReference type="InterPro" id="IPR000795">
    <property type="entry name" value="T_Tr_GTP-bd_dom"/>
</dbReference>
<accession>A0A7G9FR04</accession>
<dbReference type="PANTHER" id="PTHR43261:SF1">
    <property type="entry name" value="RIBOSOME-RELEASING FACTOR 2, MITOCHONDRIAL"/>
    <property type="match status" value="1"/>
</dbReference>
<dbReference type="Pfam" id="PF22042">
    <property type="entry name" value="EF-G_D2"/>
    <property type="match status" value="1"/>
</dbReference>
<keyword evidence="2" id="KW-0547">Nucleotide-binding</keyword>
<proteinExistence type="predicted"/>
<protein>
    <submittedName>
        <fullName evidence="7">NYN domain-containing protein</fullName>
    </submittedName>
</protein>